<dbReference type="AlphaFoldDB" id="A0A1W6K9A1"/>
<sequence length="121" mass="13437">MTKLEIVPATRALLTEYYGSAPANSQRAWVGLLDGKPSGVAGFLFHGQYITLFSDLKPAIRAHKKEIWRASAFIMEQAKRYRTPVLAVADPDEPTAPRFLSRLGFSFVGTCSDGDVYQWQA</sequence>
<dbReference type="InterPro" id="IPR016181">
    <property type="entry name" value="Acyl_CoA_acyltransferase"/>
</dbReference>
<protein>
    <recommendedName>
        <fullName evidence="3">N-acetyltransferase domain-containing protein</fullName>
    </recommendedName>
</protein>
<dbReference type="GeneID" id="77255869"/>
<accession>A0A1W6K9A1</accession>
<organism evidence="1 2">
    <name type="scientific">Marinobacter salarius</name>
    <dbReference type="NCBI Taxonomy" id="1420917"/>
    <lineage>
        <taxon>Bacteria</taxon>
        <taxon>Pseudomonadati</taxon>
        <taxon>Pseudomonadota</taxon>
        <taxon>Gammaproteobacteria</taxon>
        <taxon>Pseudomonadales</taxon>
        <taxon>Marinobacteraceae</taxon>
        <taxon>Marinobacter</taxon>
    </lineage>
</organism>
<dbReference type="Proteomes" id="UP000193100">
    <property type="component" value="Chromosome"/>
</dbReference>
<reference evidence="1 2" key="1">
    <citation type="submission" date="2017-04" db="EMBL/GenBank/DDBJ databases">
        <title>Genome Sequence of Marinobacter salarius strain SMR5 Isolated from a culture of the Diatom Skeletonema marinoi.</title>
        <authorList>
            <person name="Topel M."/>
            <person name="Pinder M.I.M."/>
            <person name="Johansson O.N."/>
            <person name="Kourtchenko O."/>
            <person name="Godhe A."/>
            <person name="Clarke A.K."/>
        </authorList>
    </citation>
    <scope>NUCLEOTIDE SEQUENCE [LARGE SCALE GENOMIC DNA]</scope>
    <source>
        <strain evidence="1 2">SMR5</strain>
    </source>
</reference>
<dbReference type="RefSeq" id="WP_085680381.1">
    <property type="nucleotide sequence ID" value="NZ_CP020931.1"/>
</dbReference>
<name>A0A1W6K9A1_9GAMM</name>
<dbReference type="EMBL" id="CP020931">
    <property type="protein sequence ID" value="ARM83994.1"/>
    <property type="molecule type" value="Genomic_DNA"/>
</dbReference>
<gene>
    <name evidence="1" type="ORF">MARSALSMR5_01916</name>
</gene>
<evidence type="ECO:0008006" key="3">
    <source>
        <dbReference type="Google" id="ProtNLM"/>
    </source>
</evidence>
<evidence type="ECO:0000313" key="1">
    <source>
        <dbReference type="EMBL" id="ARM83994.1"/>
    </source>
</evidence>
<evidence type="ECO:0000313" key="2">
    <source>
        <dbReference type="Proteomes" id="UP000193100"/>
    </source>
</evidence>
<dbReference type="SUPFAM" id="SSF55729">
    <property type="entry name" value="Acyl-CoA N-acyltransferases (Nat)"/>
    <property type="match status" value="1"/>
</dbReference>
<proteinExistence type="predicted"/>